<organism evidence="3 4">
    <name type="scientific">Acetohalobium arabaticum (strain ATCC 49924 / DSM 5501 / Z-7288)</name>
    <dbReference type="NCBI Taxonomy" id="574087"/>
    <lineage>
        <taxon>Bacteria</taxon>
        <taxon>Bacillati</taxon>
        <taxon>Bacillota</taxon>
        <taxon>Clostridia</taxon>
        <taxon>Halanaerobiales</taxon>
        <taxon>Halobacteroidaceae</taxon>
        <taxon>Acetohalobium</taxon>
    </lineage>
</organism>
<dbReference type="KEGG" id="aar:Acear_0885"/>
<keyword evidence="4" id="KW-1185">Reference proteome</keyword>
<dbReference type="RefSeq" id="WP_013277865.1">
    <property type="nucleotide sequence ID" value="NC_014378.1"/>
</dbReference>
<dbReference type="InterPro" id="IPR001455">
    <property type="entry name" value="TusA-like"/>
</dbReference>
<evidence type="ECO:0000259" key="2">
    <source>
        <dbReference type="PROSITE" id="PS01148"/>
    </source>
</evidence>
<dbReference type="eggNOG" id="COG0425">
    <property type="taxonomic scope" value="Bacteria"/>
</dbReference>
<dbReference type="Gene3D" id="3.30.110.40">
    <property type="entry name" value="TusA-like domain"/>
    <property type="match status" value="1"/>
</dbReference>
<dbReference type="PANTHER" id="PTHR33279:SF6">
    <property type="entry name" value="SULFUR CARRIER PROTEIN YEDF-RELATED"/>
    <property type="match status" value="1"/>
</dbReference>
<proteinExistence type="inferred from homology"/>
<name>D9QPH8_ACEAZ</name>
<evidence type="ECO:0000256" key="1">
    <source>
        <dbReference type="ARBA" id="ARBA00008984"/>
    </source>
</evidence>
<dbReference type="EMBL" id="CP002105">
    <property type="protein sequence ID" value="ADL12419.1"/>
    <property type="molecule type" value="Genomic_DNA"/>
</dbReference>
<dbReference type="PANTHER" id="PTHR33279">
    <property type="entry name" value="SULFUR CARRIER PROTEIN YEDF-RELATED"/>
    <property type="match status" value="1"/>
</dbReference>
<feature type="domain" description="UPF0033" evidence="2">
    <location>
        <begin position="6"/>
        <end position="30"/>
    </location>
</feature>
<evidence type="ECO:0000313" key="3">
    <source>
        <dbReference type="EMBL" id="ADL12419.1"/>
    </source>
</evidence>
<protein>
    <submittedName>
        <fullName evidence="3">SirA family protein</fullName>
    </submittedName>
</protein>
<reference evidence="3 4" key="1">
    <citation type="journal article" date="2010" name="Stand. Genomic Sci.">
        <title>Complete genome sequence of Acetohalobium arabaticum type strain (Z-7288).</title>
        <authorList>
            <person name="Sikorski J."/>
            <person name="Lapidus A."/>
            <person name="Chertkov O."/>
            <person name="Lucas S."/>
            <person name="Copeland A."/>
            <person name="Glavina Del Rio T."/>
            <person name="Nolan M."/>
            <person name="Tice H."/>
            <person name="Cheng J.F."/>
            <person name="Han C."/>
            <person name="Brambilla E."/>
            <person name="Pitluck S."/>
            <person name="Liolios K."/>
            <person name="Ivanova N."/>
            <person name="Mavromatis K."/>
            <person name="Mikhailova N."/>
            <person name="Pati A."/>
            <person name="Bruce D."/>
            <person name="Detter C."/>
            <person name="Tapia R."/>
            <person name="Goodwin L."/>
            <person name="Chen A."/>
            <person name="Palaniappan K."/>
            <person name="Land M."/>
            <person name="Hauser L."/>
            <person name="Chang Y.J."/>
            <person name="Jeffries C.D."/>
            <person name="Rohde M."/>
            <person name="Goker M."/>
            <person name="Spring S."/>
            <person name="Woyke T."/>
            <person name="Bristow J."/>
            <person name="Eisen J.A."/>
            <person name="Markowitz V."/>
            <person name="Hugenholtz P."/>
            <person name="Kyrpides N.C."/>
            <person name="Klenk H.P."/>
        </authorList>
    </citation>
    <scope>NUCLEOTIDE SEQUENCE [LARGE SCALE GENOMIC DNA]</scope>
    <source>
        <strain evidence="4">ATCC 49924 / DSM 5501 / Z-7288</strain>
    </source>
</reference>
<dbReference type="InterPro" id="IPR036868">
    <property type="entry name" value="TusA-like_sf"/>
</dbReference>
<sequence length="72" mass="8055">MANKEVDTRGRSCPEPVIMTKQAIQEISEGEITVLINEEVAKENVSRMARNSGCSVEVEDSEDGYRLLITKR</sequence>
<comment type="similarity">
    <text evidence="1">Belongs to the sulfur carrier protein TusA family.</text>
</comment>
<dbReference type="Proteomes" id="UP000001661">
    <property type="component" value="Chromosome"/>
</dbReference>
<dbReference type="Pfam" id="PF01206">
    <property type="entry name" value="TusA"/>
    <property type="match status" value="1"/>
</dbReference>
<dbReference type="HOGENOM" id="CLU_165255_0_2_9"/>
<dbReference type="CDD" id="cd03421">
    <property type="entry name" value="SirA_like_N"/>
    <property type="match status" value="1"/>
</dbReference>
<accession>D9QPH8</accession>
<dbReference type="SUPFAM" id="SSF64307">
    <property type="entry name" value="SirA-like"/>
    <property type="match status" value="1"/>
</dbReference>
<evidence type="ECO:0000313" key="4">
    <source>
        <dbReference type="Proteomes" id="UP000001661"/>
    </source>
</evidence>
<dbReference type="STRING" id="574087.Acear_0885"/>
<dbReference type="OrthoDB" id="9800872at2"/>
<gene>
    <name evidence="3" type="ordered locus">Acear_0885</name>
</gene>
<dbReference type="AlphaFoldDB" id="D9QPH8"/>
<dbReference type="PROSITE" id="PS01148">
    <property type="entry name" value="UPF0033"/>
    <property type="match status" value="1"/>
</dbReference>